<sequence>MDSESVPEPSPLFMKARAYAFSCITCVALLWIVLLCLEIFSEWETSDSYKRSFALVFLVVDTITAIMLPILILRPFRVWLDGARILLLMVMHFGLAITFIVWSSRIQCSHQSADAYGVCKLTNLYLELASWVIPILLIIYAAGLAYMVYRRPRSSIDLEKNTSQASITTSDTEDTLSIPQTAYVRDLGTTVFSLQSSQTPPTTATKSRFSTSTSRMSTKLPKRLPDSYYYS</sequence>
<keyword evidence="4" id="KW-1185">Reference proteome</keyword>
<feature type="transmembrane region" description="Helical" evidence="2">
    <location>
        <begin position="18"/>
        <end position="40"/>
    </location>
</feature>
<organism evidence="3 4">
    <name type="scientific">Hohenbuehelia grisea</name>
    <dbReference type="NCBI Taxonomy" id="104357"/>
    <lineage>
        <taxon>Eukaryota</taxon>
        <taxon>Fungi</taxon>
        <taxon>Dikarya</taxon>
        <taxon>Basidiomycota</taxon>
        <taxon>Agaricomycotina</taxon>
        <taxon>Agaricomycetes</taxon>
        <taxon>Agaricomycetidae</taxon>
        <taxon>Agaricales</taxon>
        <taxon>Pleurotineae</taxon>
        <taxon>Pleurotaceae</taxon>
        <taxon>Hohenbuehelia</taxon>
    </lineage>
</organism>
<feature type="transmembrane region" description="Helical" evidence="2">
    <location>
        <begin position="52"/>
        <end position="73"/>
    </location>
</feature>
<feature type="transmembrane region" description="Helical" evidence="2">
    <location>
        <begin position="85"/>
        <end position="104"/>
    </location>
</feature>
<protein>
    <recommendedName>
        <fullName evidence="5">MARVEL domain-containing protein</fullName>
    </recommendedName>
</protein>
<evidence type="ECO:0000256" key="2">
    <source>
        <dbReference type="SAM" id="Phobius"/>
    </source>
</evidence>
<feature type="transmembrane region" description="Helical" evidence="2">
    <location>
        <begin position="124"/>
        <end position="149"/>
    </location>
</feature>
<name>A0ABR3IUN1_9AGAR</name>
<keyword evidence="2" id="KW-0812">Transmembrane</keyword>
<dbReference type="Proteomes" id="UP001556367">
    <property type="component" value="Unassembled WGS sequence"/>
</dbReference>
<accession>A0ABR3IUN1</accession>
<keyword evidence="2" id="KW-0472">Membrane</keyword>
<evidence type="ECO:0008006" key="5">
    <source>
        <dbReference type="Google" id="ProtNLM"/>
    </source>
</evidence>
<comment type="caution">
    <text evidence="3">The sequence shown here is derived from an EMBL/GenBank/DDBJ whole genome shotgun (WGS) entry which is preliminary data.</text>
</comment>
<reference evidence="4" key="1">
    <citation type="submission" date="2024-06" db="EMBL/GenBank/DDBJ databases">
        <title>Multi-omics analyses provide insights into the biosynthesis of the anticancer antibiotic pleurotin in Hohenbuehelia grisea.</title>
        <authorList>
            <person name="Weaver J.A."/>
            <person name="Alberti F."/>
        </authorList>
    </citation>
    <scope>NUCLEOTIDE SEQUENCE [LARGE SCALE GENOMIC DNA]</scope>
    <source>
        <strain evidence="4">T-177</strain>
    </source>
</reference>
<proteinExistence type="predicted"/>
<feature type="compositionally biased region" description="Low complexity" evidence="1">
    <location>
        <begin position="202"/>
        <end position="219"/>
    </location>
</feature>
<gene>
    <name evidence="3" type="ORF">HGRIS_013177</name>
</gene>
<feature type="region of interest" description="Disordered" evidence="1">
    <location>
        <begin position="194"/>
        <end position="231"/>
    </location>
</feature>
<dbReference type="EMBL" id="JASNQZ010000015">
    <property type="protein sequence ID" value="KAL0947035.1"/>
    <property type="molecule type" value="Genomic_DNA"/>
</dbReference>
<keyword evidence="2" id="KW-1133">Transmembrane helix</keyword>
<evidence type="ECO:0000313" key="4">
    <source>
        <dbReference type="Proteomes" id="UP001556367"/>
    </source>
</evidence>
<evidence type="ECO:0000313" key="3">
    <source>
        <dbReference type="EMBL" id="KAL0947035.1"/>
    </source>
</evidence>
<evidence type="ECO:0000256" key="1">
    <source>
        <dbReference type="SAM" id="MobiDB-lite"/>
    </source>
</evidence>